<dbReference type="InterPro" id="IPR010064">
    <property type="entry name" value="HK97-gp10_tail"/>
</dbReference>
<name>A0A0F9MYS4_9ZZZZ</name>
<comment type="caution">
    <text evidence="1">The sequence shown here is derived from an EMBL/GenBank/DDBJ whole genome shotgun (WGS) entry which is preliminary data.</text>
</comment>
<organism evidence="1">
    <name type="scientific">marine sediment metagenome</name>
    <dbReference type="NCBI Taxonomy" id="412755"/>
    <lineage>
        <taxon>unclassified sequences</taxon>
        <taxon>metagenomes</taxon>
        <taxon>ecological metagenomes</taxon>
    </lineage>
</organism>
<reference evidence="1" key="1">
    <citation type="journal article" date="2015" name="Nature">
        <title>Complex archaea that bridge the gap between prokaryotes and eukaryotes.</title>
        <authorList>
            <person name="Spang A."/>
            <person name="Saw J.H."/>
            <person name="Jorgensen S.L."/>
            <person name="Zaremba-Niedzwiedzka K."/>
            <person name="Martijn J."/>
            <person name="Lind A.E."/>
            <person name="van Eijk R."/>
            <person name="Schleper C."/>
            <person name="Guy L."/>
            <person name="Ettema T.J."/>
        </authorList>
    </citation>
    <scope>NUCLEOTIDE SEQUENCE</scope>
</reference>
<protein>
    <submittedName>
        <fullName evidence="1">Uncharacterized protein</fullName>
    </submittedName>
</protein>
<sequence>MADGIKYTLNIDYKAIERLAGGPDVTKALTIIGQEGEKSAKEHVRVDTGNLRRSITHELGQHDPLNPYVRIGTNVLYGLFQEIGTRFMSPQPFLRPALEHIRRLVKG</sequence>
<gene>
    <name evidence="1" type="ORF">LCGC14_1326790</name>
</gene>
<dbReference type="NCBIfam" id="TIGR01725">
    <property type="entry name" value="phge_HK97_gp10"/>
    <property type="match status" value="1"/>
</dbReference>
<accession>A0A0F9MYS4</accession>
<proteinExistence type="predicted"/>
<evidence type="ECO:0000313" key="1">
    <source>
        <dbReference type="EMBL" id="KKM81735.1"/>
    </source>
</evidence>
<dbReference type="Pfam" id="PF04883">
    <property type="entry name" value="HK97-gp10_like"/>
    <property type="match status" value="1"/>
</dbReference>
<dbReference type="EMBL" id="LAZR01007973">
    <property type="protein sequence ID" value="KKM81735.1"/>
    <property type="molecule type" value="Genomic_DNA"/>
</dbReference>
<dbReference type="AlphaFoldDB" id="A0A0F9MYS4"/>